<evidence type="ECO:0008006" key="4">
    <source>
        <dbReference type="Google" id="ProtNLM"/>
    </source>
</evidence>
<gene>
    <name evidence="2" type="ORF">J2D73_18325</name>
</gene>
<accession>A0ABS3M0W3</accession>
<dbReference type="EMBL" id="JAFVMF010000029">
    <property type="protein sequence ID" value="MBO1361741.1"/>
    <property type="molecule type" value="Genomic_DNA"/>
</dbReference>
<organism evidence="2 3">
    <name type="scientific">Acetobacter sacchari</name>
    <dbReference type="NCBI Taxonomy" id="2661687"/>
    <lineage>
        <taxon>Bacteria</taxon>
        <taxon>Pseudomonadati</taxon>
        <taxon>Pseudomonadota</taxon>
        <taxon>Alphaproteobacteria</taxon>
        <taxon>Acetobacterales</taxon>
        <taxon>Acetobacteraceae</taxon>
        <taxon>Acetobacter</taxon>
    </lineage>
</organism>
<evidence type="ECO:0000256" key="1">
    <source>
        <dbReference type="SAM" id="MobiDB-lite"/>
    </source>
</evidence>
<comment type="caution">
    <text evidence="2">The sequence shown here is derived from an EMBL/GenBank/DDBJ whole genome shotgun (WGS) entry which is preliminary data.</text>
</comment>
<feature type="compositionally biased region" description="Basic and acidic residues" evidence="1">
    <location>
        <begin position="39"/>
        <end position="48"/>
    </location>
</feature>
<evidence type="ECO:0000313" key="2">
    <source>
        <dbReference type="EMBL" id="MBO1361741.1"/>
    </source>
</evidence>
<protein>
    <recommendedName>
        <fullName evidence="4">Lipoprotein</fullName>
    </recommendedName>
</protein>
<reference evidence="2 3" key="1">
    <citation type="submission" date="2021-03" db="EMBL/GenBank/DDBJ databases">
        <title>The complete genome sequence of Acetobacter sacchari TBRC 11175.</title>
        <authorList>
            <person name="Charoenyingcharoen P."/>
            <person name="Yukphan P."/>
        </authorList>
    </citation>
    <scope>NUCLEOTIDE SEQUENCE [LARGE SCALE GENOMIC DNA]</scope>
    <source>
        <strain evidence="2 3">TBRC 11175</strain>
    </source>
</reference>
<feature type="region of interest" description="Disordered" evidence="1">
    <location>
        <begin position="1"/>
        <end position="109"/>
    </location>
</feature>
<dbReference type="Proteomes" id="UP000664771">
    <property type="component" value="Unassembled WGS sequence"/>
</dbReference>
<evidence type="ECO:0000313" key="3">
    <source>
        <dbReference type="Proteomes" id="UP000664771"/>
    </source>
</evidence>
<sequence>MAGLLATGCRPTAQDPGAGEDIDVPPERPGRNFPEAAEAEERREREADYSDASAPRTRGGRYEPAPYAGTSLPKPGTSNVTPDTEVTYGRPDTGTHHPRGGGAAGGGDE</sequence>
<keyword evidence="3" id="KW-1185">Reference proteome</keyword>
<proteinExistence type="predicted"/>
<feature type="compositionally biased region" description="Gly residues" evidence="1">
    <location>
        <begin position="100"/>
        <end position="109"/>
    </location>
</feature>
<name>A0ABS3M0W3_9PROT</name>